<comment type="function">
    <text evidence="17">Self-assembles to form the virion icosahedral capsid with a T=1 symmetry. This very small capsid (25 nm in diameter) allows the virus to be very stable in the environment and resistant to some disinfectants, including detergents. Essential for the initial attachment to host receptors. After attachment, the virus is endocytosed and traffics to the nucleus. The capsid protein binds and transports the viral genome and Rep across the nuclear envelope.</text>
</comment>
<organism evidence="21">
    <name type="scientific">Gyrovirus 11</name>
    <dbReference type="NCBI Taxonomy" id="2547963"/>
    <lineage>
        <taxon>Viruses</taxon>
        <taxon>Monodnaviria</taxon>
        <taxon>Shotokuvirae</taxon>
        <taxon>Commensaviricota</taxon>
        <taxon>Cardeaviricetes</taxon>
        <taxon>Sanitavirales</taxon>
        <taxon>Anelloviridae</taxon>
        <taxon>Gyrovirus</taxon>
        <taxon>Gyrovirus myferr1</taxon>
    </lineage>
</organism>
<reference evidence="21" key="1">
    <citation type="submission" date="2018-07" db="EMBL/GenBank/DDBJ databases">
        <title>A novel gyrovirus found in passerines from a remote rainforest in French Guiana shows unusual genomic features.</title>
        <authorList>
            <person name="Truchado D.A."/>
            <person name="Gomez-Lucia E."/>
            <person name="Domenech A."/>
            <person name="Diaz-Piqueras J.M."/>
            <person name="Perez-Tris J."/>
            <person name="Schmidt-Chanasit J."/>
            <person name="Cadar D."/>
            <person name="Benitez L."/>
        </authorList>
    </citation>
    <scope>NUCLEOTIDE SEQUENCE</scope>
</reference>
<dbReference type="KEGG" id="vg:80535961"/>
<evidence type="ECO:0000256" key="17">
    <source>
        <dbReference type="ARBA" id="ARBA00025551"/>
    </source>
</evidence>
<evidence type="ECO:0000256" key="4">
    <source>
        <dbReference type="ARBA" id="ARBA00018091"/>
    </source>
</evidence>
<evidence type="ECO:0000256" key="8">
    <source>
        <dbReference type="ARBA" id="ARBA00022562"/>
    </source>
</evidence>
<evidence type="ECO:0000256" key="7">
    <source>
        <dbReference type="ARBA" id="ARBA00022561"/>
    </source>
</evidence>
<evidence type="ECO:0000256" key="12">
    <source>
        <dbReference type="ARBA" id="ARBA00022844"/>
    </source>
</evidence>
<dbReference type="GO" id="GO:0043657">
    <property type="term" value="C:host cell"/>
    <property type="evidence" value="ECO:0007669"/>
    <property type="project" value="GOC"/>
</dbReference>
<keyword evidence="14" id="KW-0426">Late protein</keyword>
<keyword evidence="6" id="KW-1163">Viral penetration into host nucleus</keyword>
<dbReference type="EMBL" id="MH638372">
    <property type="protein sequence ID" value="QBM01053.1"/>
    <property type="molecule type" value="Genomic_DNA"/>
</dbReference>
<evidence type="ECO:0000256" key="15">
    <source>
        <dbReference type="ARBA" id="ARBA00023125"/>
    </source>
</evidence>
<name>A0A482D3W7_9VIRU</name>
<evidence type="ECO:0000256" key="5">
    <source>
        <dbReference type="ARBA" id="ARBA00022431"/>
    </source>
</evidence>
<dbReference type="GeneID" id="80535961"/>
<keyword evidence="16" id="KW-1160">Virus entry into host cell</keyword>
<evidence type="ECO:0000256" key="14">
    <source>
        <dbReference type="ARBA" id="ARBA00022921"/>
    </source>
</evidence>
<keyword evidence="13" id="KW-1164">Virus endocytosis by host</keyword>
<dbReference type="InterPro" id="IPR007291">
    <property type="entry name" value="Capsid_protein"/>
</dbReference>
<evidence type="ECO:0000256" key="11">
    <source>
        <dbReference type="ARBA" id="ARBA00022804"/>
    </source>
</evidence>
<dbReference type="RefSeq" id="YP_010797951.1">
    <property type="nucleotide sequence ID" value="NC_076264.1"/>
</dbReference>
<dbReference type="GO" id="GO:0075509">
    <property type="term" value="P:endocytosis involved in viral entry into host cell"/>
    <property type="evidence" value="ECO:0007669"/>
    <property type="project" value="UniProtKB-KW"/>
</dbReference>
<evidence type="ECO:0000256" key="10">
    <source>
        <dbReference type="ARBA" id="ARBA00022595"/>
    </source>
</evidence>
<dbReference type="GO" id="GO:0003677">
    <property type="term" value="F:DNA binding"/>
    <property type="evidence" value="ECO:0007669"/>
    <property type="project" value="UniProtKB-KW"/>
</dbReference>
<keyword evidence="10" id="KW-1162">Viral penetration into host cytoplasm</keyword>
<keyword evidence="11" id="KW-1161">Viral attachment to host cell</keyword>
<evidence type="ECO:0000313" key="22">
    <source>
        <dbReference type="Proteomes" id="UP000679611"/>
    </source>
</evidence>
<sequence>MARFRRYHRRRYPHRPRYRRRGHYHRRRYWYTTRHRLRRYQRSFRRQFRKAFHNPHPGSYTVRRTNPYDRQTVLFQGIIKVPLGTLPKGQQSKGYHLVSRIDISFGNLLRAAYTAKSKFMKDSGDWQKETGDRIGGPVVNQDWNQFPSFWWNWAWIKMIPSWQGRTNPIIYPIHEASQKIDDTASTLSHFIGFYQLYKHVKTTMAVLNTYNGPFVDNEKTYGHLRQTSILASLLTQDNYIMARENTIYNDKYAQPACLIEKLYFNFGELTAWGAPWAFPPGQRGTSRGLFNHHSMTGTNDPMADPWQPLDPPPPRPISQNYPESTVDKVIGSLHLANFTEFTPNYTMGTASALAAGGDADTSAKWEYCWAVVRVKSKWMLGNLRPYERMKVKWDIDA</sequence>
<dbReference type="GO" id="GO:0019062">
    <property type="term" value="P:virion attachment to host cell"/>
    <property type="evidence" value="ECO:0007669"/>
    <property type="project" value="UniProtKB-KW"/>
</dbReference>
<dbReference type="Proteomes" id="UP000679611">
    <property type="component" value="Segment"/>
</dbReference>
<protein>
    <recommendedName>
        <fullName evidence="4">Capsid protein</fullName>
    </recommendedName>
    <alternativeName>
        <fullName evidence="18">CA1</fullName>
    </alternativeName>
    <alternativeName>
        <fullName evidence="19">Coat protein</fullName>
    </alternativeName>
</protein>
<evidence type="ECO:0000256" key="2">
    <source>
        <dbReference type="ARBA" id="ARBA00004328"/>
    </source>
</evidence>
<dbReference type="Pfam" id="PF04162">
    <property type="entry name" value="Gyro_capsid"/>
    <property type="match status" value="2"/>
</dbReference>
<keyword evidence="5" id="KW-1140">T=1 icosahedral capsid protein</keyword>
<comment type="subunit">
    <text evidence="20">Homomultimer. Interacts with Rep; this interaction relocates Rep into the nucleus.</text>
</comment>
<keyword evidence="9" id="KW-0945">Host-virus interaction</keyword>
<evidence type="ECO:0000256" key="3">
    <source>
        <dbReference type="ARBA" id="ARBA00010628"/>
    </source>
</evidence>
<keyword evidence="12" id="KW-0946">Virion</keyword>
<keyword evidence="8" id="KW-1048">Host nucleus</keyword>
<evidence type="ECO:0000256" key="6">
    <source>
        <dbReference type="ARBA" id="ARBA00022524"/>
    </source>
</evidence>
<evidence type="ECO:0000256" key="20">
    <source>
        <dbReference type="ARBA" id="ARBA00046371"/>
    </source>
</evidence>
<keyword evidence="15" id="KW-0238">DNA-binding</keyword>
<dbReference type="GO" id="GO:0039615">
    <property type="term" value="C:T=1 icosahedral viral capsid"/>
    <property type="evidence" value="ECO:0007669"/>
    <property type="project" value="UniProtKB-KW"/>
</dbReference>
<evidence type="ECO:0000256" key="19">
    <source>
        <dbReference type="ARBA" id="ARBA00031336"/>
    </source>
</evidence>
<evidence type="ECO:0000256" key="1">
    <source>
        <dbReference type="ARBA" id="ARBA00004147"/>
    </source>
</evidence>
<proteinExistence type="inferred from homology"/>
<evidence type="ECO:0000256" key="16">
    <source>
        <dbReference type="ARBA" id="ARBA00023296"/>
    </source>
</evidence>
<dbReference type="GO" id="GO:0075732">
    <property type="term" value="P:viral penetration into host nucleus"/>
    <property type="evidence" value="ECO:0007669"/>
    <property type="project" value="UniProtKB-KW"/>
</dbReference>
<dbReference type="GO" id="GO:0042025">
    <property type="term" value="C:host cell nucleus"/>
    <property type="evidence" value="ECO:0007669"/>
    <property type="project" value="UniProtKB-SubCell"/>
</dbReference>
<comment type="subcellular location">
    <subcellularLocation>
        <location evidence="1">Host nucleus</location>
    </subcellularLocation>
    <subcellularLocation>
        <location evidence="2">Virion</location>
    </subcellularLocation>
</comment>
<comment type="similarity">
    <text evidence="3">Belongs to the gyrovirus capsid protein family.</text>
</comment>
<keyword evidence="7" id="KW-0167">Capsid protein</keyword>
<evidence type="ECO:0000256" key="13">
    <source>
        <dbReference type="ARBA" id="ARBA00022890"/>
    </source>
</evidence>
<evidence type="ECO:0000313" key="21">
    <source>
        <dbReference type="EMBL" id="QBM01053.1"/>
    </source>
</evidence>
<evidence type="ECO:0000256" key="9">
    <source>
        <dbReference type="ARBA" id="ARBA00022581"/>
    </source>
</evidence>
<accession>A0A482D3W7</accession>
<evidence type="ECO:0000256" key="18">
    <source>
        <dbReference type="ARBA" id="ARBA00030635"/>
    </source>
</evidence>
<keyword evidence="22" id="KW-1185">Reference proteome</keyword>